<feature type="transmembrane region" description="Helical" evidence="6">
    <location>
        <begin position="52"/>
        <end position="71"/>
    </location>
</feature>
<dbReference type="InterPro" id="IPR025383">
    <property type="entry name" value="MrpA_C/MbhD"/>
</dbReference>
<feature type="transmembrane region" description="Helical" evidence="6">
    <location>
        <begin position="28"/>
        <end position="46"/>
    </location>
</feature>
<keyword evidence="9" id="KW-1185">Reference proteome</keyword>
<gene>
    <name evidence="8" type="ORF">CAAU_1606</name>
</gene>
<evidence type="ECO:0000313" key="9">
    <source>
        <dbReference type="Proteomes" id="UP000007652"/>
    </source>
</evidence>
<accession>I7LH12</accession>
<dbReference type="eggNOG" id="COG1563">
    <property type="taxonomic scope" value="Bacteria"/>
</dbReference>
<evidence type="ECO:0000256" key="6">
    <source>
        <dbReference type="SAM" id="Phobius"/>
    </source>
</evidence>
<evidence type="ECO:0000256" key="3">
    <source>
        <dbReference type="ARBA" id="ARBA00022692"/>
    </source>
</evidence>
<evidence type="ECO:0000256" key="1">
    <source>
        <dbReference type="ARBA" id="ARBA00004651"/>
    </source>
</evidence>
<keyword evidence="2" id="KW-1003">Cell membrane</keyword>
<protein>
    <recommendedName>
        <fullName evidence="7">MrpA C-terminal/MbhD domain-containing protein</fullName>
    </recommendedName>
</protein>
<feature type="domain" description="MrpA C-terminal/MbhD" evidence="7">
    <location>
        <begin position="11"/>
        <end position="75"/>
    </location>
</feature>
<reference evidence="8 9" key="1">
    <citation type="journal article" date="2011" name="J. Bacteriol.">
        <title>Draft genome sequence of Caloramator australicus strain RC3T, a thermoanaerobe from the Great Artesian Basin of Australia.</title>
        <authorList>
            <person name="Ogg C.D."/>
            <person name="Patel B.K.C."/>
        </authorList>
    </citation>
    <scope>NUCLEOTIDE SEQUENCE [LARGE SCALE GENOMIC DNA]</scope>
    <source>
        <strain evidence="8 9">RC3</strain>
    </source>
</reference>
<evidence type="ECO:0000313" key="8">
    <source>
        <dbReference type="EMBL" id="CCJ33690.1"/>
    </source>
</evidence>
<comment type="subcellular location">
    <subcellularLocation>
        <location evidence="1">Cell membrane</location>
        <topology evidence="1">Multi-pass membrane protein</topology>
    </subcellularLocation>
</comment>
<name>I7LH12_9CLOT</name>
<comment type="caution">
    <text evidence="8">The sequence shown here is derived from an EMBL/GenBank/DDBJ whole genome shotgun (WGS) entry which is preliminary data.</text>
</comment>
<dbReference type="AlphaFoldDB" id="I7LH12"/>
<keyword evidence="3 6" id="KW-0812">Transmembrane</keyword>
<dbReference type="GO" id="GO:0005886">
    <property type="term" value="C:plasma membrane"/>
    <property type="evidence" value="ECO:0007669"/>
    <property type="project" value="UniProtKB-SubCell"/>
</dbReference>
<dbReference type="Gene3D" id="1.20.120.1200">
    <property type="entry name" value="NADH-ubiquinone/plastoquinone oxidoreductase chain 6, subunit NuoJ"/>
    <property type="match status" value="1"/>
</dbReference>
<proteinExistence type="predicted"/>
<evidence type="ECO:0000256" key="5">
    <source>
        <dbReference type="ARBA" id="ARBA00023136"/>
    </source>
</evidence>
<keyword evidence="4 6" id="KW-1133">Transmembrane helix</keyword>
<organism evidence="8 9">
    <name type="scientific">Caloramator australicus RC3</name>
    <dbReference type="NCBI Taxonomy" id="857293"/>
    <lineage>
        <taxon>Bacteria</taxon>
        <taxon>Bacillati</taxon>
        <taxon>Bacillota</taxon>
        <taxon>Clostridia</taxon>
        <taxon>Eubacteriales</taxon>
        <taxon>Clostridiaceae</taxon>
        <taxon>Caloramator</taxon>
    </lineage>
</organism>
<dbReference type="RefSeq" id="WP_008908954.1">
    <property type="nucleotide sequence ID" value="NZ_CAKP01000082.1"/>
</dbReference>
<dbReference type="Proteomes" id="UP000007652">
    <property type="component" value="Unassembled WGS sequence"/>
</dbReference>
<keyword evidence="5 6" id="KW-0472">Membrane</keyword>
<feature type="transmembrane region" description="Helical" evidence="6">
    <location>
        <begin position="6"/>
        <end position="21"/>
    </location>
</feature>
<dbReference type="EMBL" id="CAKP01000082">
    <property type="protein sequence ID" value="CCJ33690.1"/>
    <property type="molecule type" value="Genomic_DNA"/>
</dbReference>
<evidence type="ECO:0000256" key="2">
    <source>
        <dbReference type="ARBA" id="ARBA00022475"/>
    </source>
</evidence>
<evidence type="ECO:0000259" key="7">
    <source>
        <dbReference type="Pfam" id="PF13244"/>
    </source>
</evidence>
<dbReference type="Pfam" id="PF13244">
    <property type="entry name" value="MbhD"/>
    <property type="match status" value="1"/>
</dbReference>
<dbReference type="STRING" id="857293.CAAU_1606"/>
<evidence type="ECO:0000256" key="4">
    <source>
        <dbReference type="ARBA" id="ARBA00022989"/>
    </source>
</evidence>
<dbReference type="InterPro" id="IPR042106">
    <property type="entry name" value="Nuo/plastoQ_OxRdtase_6_NuoJ"/>
</dbReference>
<sequence>MYYLGLIIAFIMAFGSLWALLTDDLFKAIVVFGIVSLSSSVMFLLMQAPDVAITEAAIGSGITTALFIFTYKKLEDRKDER</sequence>